<dbReference type="GO" id="GO:0020037">
    <property type="term" value="F:heme binding"/>
    <property type="evidence" value="ECO:0007669"/>
    <property type="project" value="InterPro"/>
</dbReference>
<accession>A0A7J5YRS3</accession>
<comment type="similarity">
    <text evidence="1 7">Belongs to the cytochrome P450 family.</text>
</comment>
<evidence type="ECO:0000256" key="5">
    <source>
        <dbReference type="ARBA" id="ARBA00023004"/>
    </source>
</evidence>
<dbReference type="GO" id="GO:0005506">
    <property type="term" value="F:iron ion binding"/>
    <property type="evidence" value="ECO:0007669"/>
    <property type="project" value="InterPro"/>
</dbReference>
<dbReference type="InterPro" id="IPR017972">
    <property type="entry name" value="Cyt_P450_CS"/>
</dbReference>
<dbReference type="GO" id="GO:0008395">
    <property type="term" value="F:steroid hydroxylase activity"/>
    <property type="evidence" value="ECO:0007669"/>
    <property type="project" value="TreeGrafter"/>
</dbReference>
<dbReference type="OrthoDB" id="1470350at2759"/>
<keyword evidence="2 7" id="KW-0349">Heme</keyword>
<dbReference type="GO" id="GO:0016705">
    <property type="term" value="F:oxidoreductase activity, acting on paired donors, with incorporation or reduction of molecular oxygen"/>
    <property type="evidence" value="ECO:0007669"/>
    <property type="project" value="InterPro"/>
</dbReference>
<reference evidence="8 9" key="1">
    <citation type="submission" date="2020-03" db="EMBL/GenBank/DDBJ databases">
        <title>Dissostichus mawsoni Genome sequencing and assembly.</title>
        <authorList>
            <person name="Park H."/>
        </authorList>
    </citation>
    <scope>NUCLEOTIDE SEQUENCE [LARGE SCALE GENOMIC DNA]</scope>
    <source>
        <strain evidence="8">DM0001</strain>
        <tissue evidence="8">Muscle</tissue>
    </source>
</reference>
<evidence type="ECO:0000256" key="3">
    <source>
        <dbReference type="ARBA" id="ARBA00022723"/>
    </source>
</evidence>
<dbReference type="Gene3D" id="1.10.630.10">
    <property type="entry name" value="Cytochrome P450"/>
    <property type="match status" value="2"/>
</dbReference>
<dbReference type="Pfam" id="PF00067">
    <property type="entry name" value="p450"/>
    <property type="match status" value="2"/>
</dbReference>
<dbReference type="InterPro" id="IPR036396">
    <property type="entry name" value="Cyt_P450_sf"/>
</dbReference>
<evidence type="ECO:0000313" key="9">
    <source>
        <dbReference type="Proteomes" id="UP000518266"/>
    </source>
</evidence>
<dbReference type="EMBL" id="JAAKFY010000009">
    <property type="protein sequence ID" value="KAF3852155.1"/>
    <property type="molecule type" value="Genomic_DNA"/>
</dbReference>
<keyword evidence="9" id="KW-1185">Reference proteome</keyword>
<dbReference type="InterPro" id="IPR002401">
    <property type="entry name" value="Cyt_P450_E_grp-I"/>
</dbReference>
<name>A0A7J5YRS3_DISMA</name>
<keyword evidence="6 7" id="KW-0503">Monooxygenase</keyword>
<comment type="caution">
    <text evidence="8">The sequence shown here is derived from an EMBL/GenBank/DDBJ whole genome shotgun (WGS) entry which is preliminary data.</text>
</comment>
<evidence type="ECO:0000256" key="2">
    <source>
        <dbReference type="ARBA" id="ARBA00022617"/>
    </source>
</evidence>
<dbReference type="PANTHER" id="PTHR24302">
    <property type="entry name" value="CYTOCHROME P450 FAMILY 3"/>
    <property type="match status" value="1"/>
</dbReference>
<dbReference type="SUPFAM" id="SSF48264">
    <property type="entry name" value="Cytochrome P450"/>
    <property type="match status" value="1"/>
</dbReference>
<keyword evidence="5 7" id="KW-0408">Iron</keyword>
<keyword evidence="4 7" id="KW-0560">Oxidoreductase</keyword>
<dbReference type="PRINTS" id="PR00385">
    <property type="entry name" value="P450"/>
</dbReference>
<dbReference type="PRINTS" id="PR00463">
    <property type="entry name" value="EP450I"/>
</dbReference>
<dbReference type="InterPro" id="IPR050705">
    <property type="entry name" value="Cytochrome_P450_3A"/>
</dbReference>
<evidence type="ECO:0000313" key="8">
    <source>
        <dbReference type="EMBL" id="KAF3852155.1"/>
    </source>
</evidence>
<sequence length="340" mass="38600">MLWCVSNKLQNFRLNGDLYDAISIVEDDEWRRIRHILTPSFTSGRIKEMFSLMKHHSSKLTTSLQSKACNNEVITVKDLQYGCDGQLCIQCGCGLNKQPSHPLIKHASKLFKFNPLLFIFQDLLQHMINSQTASEAKKEKQNKGFEASFPLHPSSCISSALTGLTDHEIVSQATMFMFAGYETSALTLVALAYSLARNPEVMKRLQEEIDSTFPKKVEQRFLVQESFSALHGSVQYEELMQMEYLDSCTLQLDVLNELPKKLFSKQNKQSINPYTYLPFGLGPRNCIGMRFALVLIKLAMVEVLQNYSFSVCEETEIPLIMDPEGLVGPLKPIKLKLVTR</sequence>
<protein>
    <recommendedName>
        <fullName evidence="10">Cytochrome P450</fullName>
    </recommendedName>
</protein>
<evidence type="ECO:0000256" key="7">
    <source>
        <dbReference type="RuleBase" id="RU000461"/>
    </source>
</evidence>
<dbReference type="PANTHER" id="PTHR24302:SF32">
    <property type="entry name" value="CYTOCHROME P450, FAMILY 3, SUBFAMILY A, POLYPEPTIDE 65"/>
    <property type="match status" value="1"/>
</dbReference>
<dbReference type="PROSITE" id="PS00086">
    <property type="entry name" value="CYTOCHROME_P450"/>
    <property type="match status" value="1"/>
</dbReference>
<evidence type="ECO:0008006" key="10">
    <source>
        <dbReference type="Google" id="ProtNLM"/>
    </source>
</evidence>
<organism evidence="8 9">
    <name type="scientific">Dissostichus mawsoni</name>
    <name type="common">Antarctic cod</name>
    <dbReference type="NCBI Taxonomy" id="36200"/>
    <lineage>
        <taxon>Eukaryota</taxon>
        <taxon>Metazoa</taxon>
        <taxon>Chordata</taxon>
        <taxon>Craniata</taxon>
        <taxon>Vertebrata</taxon>
        <taxon>Euteleostomi</taxon>
        <taxon>Actinopterygii</taxon>
        <taxon>Neopterygii</taxon>
        <taxon>Teleostei</taxon>
        <taxon>Neoteleostei</taxon>
        <taxon>Acanthomorphata</taxon>
        <taxon>Eupercaria</taxon>
        <taxon>Perciformes</taxon>
        <taxon>Notothenioidei</taxon>
        <taxon>Nototheniidae</taxon>
        <taxon>Dissostichus</taxon>
    </lineage>
</organism>
<evidence type="ECO:0000256" key="6">
    <source>
        <dbReference type="ARBA" id="ARBA00023033"/>
    </source>
</evidence>
<evidence type="ECO:0000256" key="4">
    <source>
        <dbReference type="ARBA" id="ARBA00023002"/>
    </source>
</evidence>
<evidence type="ECO:0000256" key="1">
    <source>
        <dbReference type="ARBA" id="ARBA00010617"/>
    </source>
</evidence>
<dbReference type="InterPro" id="IPR001128">
    <property type="entry name" value="Cyt_P450"/>
</dbReference>
<dbReference type="AlphaFoldDB" id="A0A7J5YRS3"/>
<keyword evidence="3 7" id="KW-0479">Metal-binding</keyword>
<proteinExistence type="inferred from homology"/>
<gene>
    <name evidence="8" type="ORF">F7725_005510</name>
</gene>
<dbReference type="Proteomes" id="UP000518266">
    <property type="component" value="Unassembled WGS sequence"/>
</dbReference>